<accession>A0A7R9KNH6</accession>
<dbReference type="SUPFAM" id="SSF52540">
    <property type="entry name" value="P-loop containing nucleoside triphosphate hydrolases"/>
    <property type="match status" value="2"/>
</dbReference>
<gene>
    <name evidence="17" type="ORF">OSB1V03_LOCUS6801</name>
</gene>
<dbReference type="OrthoDB" id="196131at2759"/>
<dbReference type="PROSITE" id="PS00039">
    <property type="entry name" value="DEAD_ATP_HELICASE"/>
    <property type="match status" value="1"/>
</dbReference>
<dbReference type="GO" id="GO:0003724">
    <property type="term" value="F:RNA helicase activity"/>
    <property type="evidence" value="ECO:0007669"/>
    <property type="project" value="UniProtKB-EC"/>
</dbReference>
<feature type="domain" description="DEAD-box RNA helicase Q" evidence="16">
    <location>
        <begin position="151"/>
        <end position="179"/>
    </location>
</feature>
<dbReference type="AlphaFoldDB" id="A0A7R9KNH6"/>
<evidence type="ECO:0000256" key="9">
    <source>
        <dbReference type="ARBA" id="ARBA00022884"/>
    </source>
</evidence>
<dbReference type="InterPro" id="IPR036875">
    <property type="entry name" value="Znf_CCHC_sf"/>
</dbReference>
<dbReference type="Gene3D" id="3.40.50.300">
    <property type="entry name" value="P-loop containing nucleotide triphosphate hydrolases"/>
    <property type="match status" value="3"/>
</dbReference>
<evidence type="ECO:0000256" key="1">
    <source>
        <dbReference type="ARBA" id="ARBA00012552"/>
    </source>
</evidence>
<dbReference type="GO" id="GO:0005634">
    <property type="term" value="C:nucleus"/>
    <property type="evidence" value="ECO:0007669"/>
    <property type="project" value="UniProtKB-ARBA"/>
</dbReference>
<evidence type="ECO:0000256" key="13">
    <source>
        <dbReference type="RuleBase" id="RU000492"/>
    </source>
</evidence>
<comment type="catalytic activity">
    <reaction evidence="11">
        <text>ATP + H2O = ADP + phosphate + H(+)</text>
        <dbReference type="Rhea" id="RHEA:13065"/>
        <dbReference type="ChEBI" id="CHEBI:15377"/>
        <dbReference type="ChEBI" id="CHEBI:15378"/>
        <dbReference type="ChEBI" id="CHEBI:30616"/>
        <dbReference type="ChEBI" id="CHEBI:43474"/>
        <dbReference type="ChEBI" id="CHEBI:456216"/>
        <dbReference type="EC" id="3.6.4.13"/>
    </reaction>
</comment>
<dbReference type="GO" id="GO:0016787">
    <property type="term" value="F:hydrolase activity"/>
    <property type="evidence" value="ECO:0007669"/>
    <property type="project" value="UniProtKB-KW"/>
</dbReference>
<evidence type="ECO:0000256" key="12">
    <source>
        <dbReference type="PROSITE-ProRule" id="PRU00552"/>
    </source>
</evidence>
<keyword evidence="9" id="KW-0694">RNA-binding</keyword>
<evidence type="ECO:0000256" key="10">
    <source>
        <dbReference type="ARBA" id="ARBA00023594"/>
    </source>
</evidence>
<feature type="short sequence motif" description="Q motif" evidence="12">
    <location>
        <begin position="151"/>
        <end position="179"/>
    </location>
</feature>
<dbReference type="InterPro" id="IPR027417">
    <property type="entry name" value="P-loop_NTPase"/>
</dbReference>
<evidence type="ECO:0000256" key="2">
    <source>
        <dbReference type="ARBA" id="ARBA00022723"/>
    </source>
</evidence>
<evidence type="ECO:0000256" key="11">
    <source>
        <dbReference type="ARBA" id="ARBA00047984"/>
    </source>
</evidence>
<keyword evidence="4" id="KW-0863">Zinc-finger</keyword>
<dbReference type="GO" id="GO:0008432">
    <property type="term" value="F:JUN kinase binding"/>
    <property type="evidence" value="ECO:0007669"/>
    <property type="project" value="UniProtKB-ARBA"/>
</dbReference>
<protein>
    <recommendedName>
        <fullName evidence="1">RNA helicase</fullName>
        <ecNumber evidence="1">3.6.4.13</ecNumber>
    </recommendedName>
</protein>
<comment type="similarity">
    <text evidence="10">Belongs to the DEAD box helicase family. DDX41 subfamily.</text>
</comment>
<keyword evidence="2" id="KW-0479">Metal-binding</keyword>
<evidence type="ECO:0000256" key="8">
    <source>
        <dbReference type="ARBA" id="ARBA00022840"/>
    </source>
</evidence>
<evidence type="ECO:0000256" key="4">
    <source>
        <dbReference type="ARBA" id="ARBA00022771"/>
    </source>
</evidence>
<dbReference type="EC" id="3.6.4.13" evidence="1"/>
<keyword evidence="3 13" id="KW-0547">Nucleotide-binding</keyword>
<dbReference type="EMBL" id="CAJPIZ010003785">
    <property type="protein sequence ID" value="CAG2106798.1"/>
    <property type="molecule type" value="Genomic_DNA"/>
</dbReference>
<organism evidence="17">
    <name type="scientific">Medioppia subpectinata</name>
    <dbReference type="NCBI Taxonomy" id="1979941"/>
    <lineage>
        <taxon>Eukaryota</taxon>
        <taxon>Metazoa</taxon>
        <taxon>Ecdysozoa</taxon>
        <taxon>Arthropoda</taxon>
        <taxon>Chelicerata</taxon>
        <taxon>Arachnida</taxon>
        <taxon>Acari</taxon>
        <taxon>Acariformes</taxon>
        <taxon>Sarcoptiformes</taxon>
        <taxon>Oribatida</taxon>
        <taxon>Brachypylina</taxon>
        <taxon>Oppioidea</taxon>
        <taxon>Oppiidae</taxon>
        <taxon>Medioppia</taxon>
    </lineage>
</organism>
<dbReference type="EMBL" id="OC858360">
    <property type="protein sequence ID" value="CAD7626368.1"/>
    <property type="molecule type" value="Genomic_DNA"/>
</dbReference>
<dbReference type="CDD" id="cd18787">
    <property type="entry name" value="SF2_C_DEAD"/>
    <property type="match status" value="1"/>
</dbReference>
<dbReference type="GO" id="GO:0003723">
    <property type="term" value="F:RNA binding"/>
    <property type="evidence" value="ECO:0007669"/>
    <property type="project" value="UniProtKB-KW"/>
</dbReference>
<dbReference type="GO" id="GO:0043186">
    <property type="term" value="C:P granule"/>
    <property type="evidence" value="ECO:0007669"/>
    <property type="project" value="UniProtKB-ARBA"/>
</dbReference>
<dbReference type="PROSITE" id="PS51192">
    <property type="entry name" value="HELICASE_ATP_BIND_1"/>
    <property type="match status" value="1"/>
</dbReference>
<keyword evidence="18" id="KW-1185">Reference proteome</keyword>
<dbReference type="PROSITE" id="PS51194">
    <property type="entry name" value="HELICASE_CTER"/>
    <property type="match status" value="1"/>
</dbReference>
<dbReference type="InterPro" id="IPR001650">
    <property type="entry name" value="Helicase_C-like"/>
</dbReference>
<dbReference type="FunFam" id="3.40.50.300:FF:000657">
    <property type="entry name" value="Probable ATP-dependent RNA helicase DDX41"/>
    <property type="match status" value="1"/>
</dbReference>
<keyword evidence="7" id="KW-0862">Zinc</keyword>
<dbReference type="GO" id="GO:0008270">
    <property type="term" value="F:zinc ion binding"/>
    <property type="evidence" value="ECO:0007669"/>
    <property type="project" value="UniProtKB-KW"/>
</dbReference>
<reference evidence="17" key="1">
    <citation type="submission" date="2020-11" db="EMBL/GenBank/DDBJ databases">
        <authorList>
            <person name="Tran Van P."/>
        </authorList>
    </citation>
    <scope>NUCLEOTIDE SEQUENCE</scope>
</reference>
<dbReference type="Pfam" id="PF00271">
    <property type="entry name" value="Helicase_C"/>
    <property type="match status" value="1"/>
</dbReference>
<keyword evidence="8 13" id="KW-0067">ATP-binding</keyword>
<evidence type="ECO:0000313" key="18">
    <source>
        <dbReference type="Proteomes" id="UP000759131"/>
    </source>
</evidence>
<evidence type="ECO:0000256" key="3">
    <source>
        <dbReference type="ARBA" id="ARBA00022741"/>
    </source>
</evidence>
<dbReference type="FunFam" id="3.40.50.300:FF:000449">
    <property type="entry name" value="Probable ATP-dependent RNA helicase DDX41"/>
    <property type="match status" value="1"/>
</dbReference>
<keyword evidence="5 13" id="KW-0378">Hydrolase</keyword>
<dbReference type="SMART" id="SM00487">
    <property type="entry name" value="DEXDc"/>
    <property type="match status" value="1"/>
</dbReference>
<evidence type="ECO:0000259" key="15">
    <source>
        <dbReference type="PROSITE" id="PS51194"/>
    </source>
</evidence>
<evidence type="ECO:0000259" key="16">
    <source>
        <dbReference type="PROSITE" id="PS51195"/>
    </source>
</evidence>
<dbReference type="InterPro" id="IPR014014">
    <property type="entry name" value="RNA_helicase_DEAD_Q_motif"/>
</dbReference>
<evidence type="ECO:0000256" key="5">
    <source>
        <dbReference type="ARBA" id="ARBA00022801"/>
    </source>
</evidence>
<dbReference type="CDD" id="cd17951">
    <property type="entry name" value="DEADc_DDX41"/>
    <property type="match status" value="1"/>
</dbReference>
<dbReference type="InterPro" id="IPR000629">
    <property type="entry name" value="RNA-helicase_DEAD-box_CS"/>
</dbReference>
<dbReference type="SMART" id="SM00490">
    <property type="entry name" value="HELICc"/>
    <property type="match status" value="1"/>
</dbReference>
<dbReference type="InterPro" id="IPR011545">
    <property type="entry name" value="DEAD/DEAH_box_helicase_dom"/>
</dbReference>
<dbReference type="Proteomes" id="UP000759131">
    <property type="component" value="Unassembled WGS sequence"/>
</dbReference>
<evidence type="ECO:0000313" key="17">
    <source>
        <dbReference type="EMBL" id="CAD7626368.1"/>
    </source>
</evidence>
<feature type="domain" description="Helicase ATP-binding" evidence="14">
    <location>
        <begin position="182"/>
        <end position="366"/>
    </location>
</feature>
<dbReference type="Pfam" id="PF00270">
    <property type="entry name" value="DEAD"/>
    <property type="match status" value="1"/>
</dbReference>
<sequence>MSESNGNEDKPQIKSCLLLFTRTGLDDNQTAVDTTGDKSAANPADEVDDWRKYNVSLLDQHNELKKKFELKKESAIEKQLKEEEKILESVAEHKALMAVSELAKGIQYEDPIKTAWRPPKHIRDASEAKHEALREKNRILVEGEDKPQPIKSFKEMKFPKSILSALKKKGIVDPSPIQIQGLPAVLSGRDIIGIAFTGSGKTLVFVLPIVMFSMEQEMALTFIKDEGPYGLIICPSRELAKQTFEIIQYYCETLTNSGMPSLRVCLCIGGVSVKDQIDIIRRGVHIMVATPGRLMDMLSKKTVSLEVCRYLVLDEADRMIDMGFEEDVRTIFSYFKGQRQTLLFSATMPKKIQNFARSQRQTLLFSATMPKKIQNFARSALVKPITVNVGRAGAASKDVEQEVEYVKQEAKIVHLLDTLQKTEPPVLVFAEKKQDVDAIHEYLLLKGVEAVSIHGGKDQEERSRSVTEFRSGEKDVLVATDVASKGLDFQEIKHVINYDMPDDIEDYVHRIGRTGRYGNKGIATTFINKSIDESVLLDLKHLLLEAKQKLPPFLEALQTESEKYLDLGDERGCSYCGGLGHRITNCPKLEAVQNKQSASVGRKDYLASGGADW</sequence>
<dbReference type="SUPFAM" id="SSF57756">
    <property type="entry name" value="Retrovirus zinc finger-like domains"/>
    <property type="match status" value="1"/>
</dbReference>
<name>A0A7R9KNH6_9ACAR</name>
<dbReference type="PANTHER" id="PTHR47958">
    <property type="entry name" value="ATP-DEPENDENT RNA HELICASE DBP3"/>
    <property type="match status" value="1"/>
</dbReference>
<evidence type="ECO:0000259" key="14">
    <source>
        <dbReference type="PROSITE" id="PS51192"/>
    </source>
</evidence>
<evidence type="ECO:0000256" key="7">
    <source>
        <dbReference type="ARBA" id="ARBA00022833"/>
    </source>
</evidence>
<evidence type="ECO:0000256" key="6">
    <source>
        <dbReference type="ARBA" id="ARBA00022806"/>
    </source>
</evidence>
<dbReference type="GO" id="GO:0000398">
    <property type="term" value="P:mRNA splicing, via spliceosome"/>
    <property type="evidence" value="ECO:0007669"/>
    <property type="project" value="InterPro"/>
</dbReference>
<dbReference type="PROSITE" id="PS51195">
    <property type="entry name" value="Q_MOTIF"/>
    <property type="match status" value="1"/>
</dbReference>
<dbReference type="InterPro" id="IPR044113">
    <property type="entry name" value="DEADc_DDX41"/>
</dbReference>
<dbReference type="GO" id="GO:0005524">
    <property type="term" value="F:ATP binding"/>
    <property type="evidence" value="ECO:0007669"/>
    <property type="project" value="UniProtKB-KW"/>
</dbReference>
<proteinExistence type="inferred from homology"/>
<dbReference type="InterPro" id="IPR014001">
    <property type="entry name" value="Helicase_ATP-bd"/>
</dbReference>
<keyword evidence="6 13" id="KW-0347">Helicase</keyword>
<feature type="domain" description="Helicase C-terminal" evidence="15">
    <location>
        <begin position="398"/>
        <end position="558"/>
    </location>
</feature>